<feature type="binding site" evidence="6">
    <location>
        <position position="132"/>
    </location>
    <ligand>
        <name>Fe cation</name>
        <dbReference type="ChEBI" id="CHEBI:24875"/>
    </ligand>
</feature>
<dbReference type="GO" id="GO:0005737">
    <property type="term" value="C:cytoplasm"/>
    <property type="evidence" value="ECO:0007669"/>
    <property type="project" value="UniProtKB-SubCell"/>
</dbReference>
<dbReference type="PANTHER" id="PTHR11735">
    <property type="entry name" value="TRNA N6-ADENOSINE THREONYLCARBAMOYLTRANSFERASE"/>
    <property type="match status" value="1"/>
</dbReference>
<keyword evidence="1 6" id="KW-0808">Transferase</keyword>
<evidence type="ECO:0000256" key="3">
    <source>
        <dbReference type="ARBA" id="ARBA00022723"/>
    </source>
</evidence>
<evidence type="ECO:0000256" key="5">
    <source>
        <dbReference type="ARBA" id="ARBA00048117"/>
    </source>
</evidence>
<evidence type="ECO:0000256" key="2">
    <source>
        <dbReference type="ARBA" id="ARBA00022694"/>
    </source>
</evidence>
<dbReference type="InterPro" id="IPR043129">
    <property type="entry name" value="ATPase_NBD"/>
</dbReference>
<dbReference type="InterPro" id="IPR017861">
    <property type="entry name" value="KAE1/TsaD"/>
</dbReference>
<comment type="caution">
    <text evidence="9">The sequence shown here is derived from an EMBL/GenBank/DDBJ whole genome shotgun (WGS) entry which is preliminary data.</text>
</comment>
<dbReference type="EMBL" id="MFQE01000036">
    <property type="protein sequence ID" value="OGH71100.1"/>
    <property type="molecule type" value="Genomic_DNA"/>
</dbReference>
<comment type="similarity">
    <text evidence="6">Belongs to the KAE1 / TsaD family.</text>
</comment>
<name>A0A1F6MHU5_9BACT</name>
<dbReference type="PRINTS" id="PR00789">
    <property type="entry name" value="OSIALOPTASE"/>
</dbReference>
<comment type="subcellular location">
    <subcellularLocation>
        <location evidence="6">Cytoplasm</location>
    </subcellularLocation>
</comment>
<dbReference type="HAMAP" id="MF_01445">
    <property type="entry name" value="TsaD"/>
    <property type="match status" value="1"/>
</dbReference>
<feature type="compositionally biased region" description="Polar residues" evidence="7">
    <location>
        <begin position="293"/>
        <end position="310"/>
    </location>
</feature>
<feature type="domain" description="Gcp-like" evidence="8">
    <location>
        <begin position="172"/>
        <end position="392"/>
    </location>
</feature>
<dbReference type="GO" id="GO:0061711">
    <property type="term" value="F:tRNA N(6)-L-threonylcarbamoyladenine synthase activity"/>
    <property type="evidence" value="ECO:0007669"/>
    <property type="project" value="UniProtKB-EC"/>
</dbReference>
<feature type="binding site" evidence="6">
    <location>
        <begin position="182"/>
        <end position="186"/>
    </location>
    <ligand>
        <name>substrate</name>
    </ligand>
</feature>
<evidence type="ECO:0000256" key="1">
    <source>
        <dbReference type="ARBA" id="ARBA00022679"/>
    </source>
</evidence>
<dbReference type="SUPFAM" id="SSF53067">
    <property type="entry name" value="Actin-like ATPase domain"/>
    <property type="match status" value="2"/>
</dbReference>
<evidence type="ECO:0000256" key="7">
    <source>
        <dbReference type="SAM" id="MobiDB-lite"/>
    </source>
</evidence>
<feature type="binding site" evidence="6">
    <location>
        <position position="128"/>
    </location>
    <ligand>
        <name>Fe cation</name>
        <dbReference type="ChEBI" id="CHEBI:24875"/>
    </ligand>
</feature>
<dbReference type="InterPro" id="IPR022450">
    <property type="entry name" value="TsaD"/>
</dbReference>
<feature type="binding site" evidence="6">
    <location>
        <position position="356"/>
    </location>
    <ligand>
        <name>substrate</name>
    </ligand>
</feature>
<keyword evidence="6" id="KW-0408">Iron</keyword>
<comment type="cofactor">
    <cofactor evidence="6">
        <name>Fe(2+)</name>
        <dbReference type="ChEBI" id="CHEBI:29033"/>
    </cofactor>
    <text evidence="6">Binds 1 Fe(2+) ion per subunit.</text>
</comment>
<feature type="binding site" evidence="6">
    <location>
        <position position="386"/>
    </location>
    <ligand>
        <name>Fe cation</name>
        <dbReference type="ChEBI" id="CHEBI:24875"/>
    </ligand>
</feature>
<proteinExistence type="inferred from homology"/>
<organism evidence="9 10">
    <name type="scientific">Candidatus Magasanikbacteria bacterium RIFCSPHIGHO2_02_FULL_51_14</name>
    <dbReference type="NCBI Taxonomy" id="1798683"/>
    <lineage>
        <taxon>Bacteria</taxon>
        <taxon>Candidatus Magasanikiibacteriota</taxon>
    </lineage>
</organism>
<feature type="region of interest" description="Disordered" evidence="7">
    <location>
        <begin position="291"/>
        <end position="311"/>
    </location>
</feature>
<comment type="catalytic activity">
    <reaction evidence="5 6">
        <text>L-threonylcarbamoyladenylate + adenosine(37) in tRNA = N(6)-L-threonylcarbamoyladenosine(37) in tRNA + AMP + H(+)</text>
        <dbReference type="Rhea" id="RHEA:37059"/>
        <dbReference type="Rhea" id="RHEA-COMP:10162"/>
        <dbReference type="Rhea" id="RHEA-COMP:10163"/>
        <dbReference type="ChEBI" id="CHEBI:15378"/>
        <dbReference type="ChEBI" id="CHEBI:73682"/>
        <dbReference type="ChEBI" id="CHEBI:74411"/>
        <dbReference type="ChEBI" id="CHEBI:74418"/>
        <dbReference type="ChEBI" id="CHEBI:456215"/>
        <dbReference type="EC" id="2.3.1.234"/>
    </reaction>
</comment>
<dbReference type="InterPro" id="IPR000905">
    <property type="entry name" value="Gcp-like_dom"/>
</dbReference>
<keyword evidence="3 6" id="KW-0479">Metal-binding</keyword>
<evidence type="ECO:0000259" key="8">
    <source>
        <dbReference type="Pfam" id="PF00814"/>
    </source>
</evidence>
<dbReference type="GO" id="GO:0002949">
    <property type="term" value="P:tRNA threonylcarbamoyladenosine modification"/>
    <property type="evidence" value="ECO:0007669"/>
    <property type="project" value="UniProtKB-UniRule"/>
</dbReference>
<evidence type="ECO:0000256" key="4">
    <source>
        <dbReference type="ARBA" id="ARBA00023315"/>
    </source>
</evidence>
<dbReference type="Pfam" id="PF00814">
    <property type="entry name" value="TsaD"/>
    <property type="match status" value="2"/>
</dbReference>
<comment type="function">
    <text evidence="6">Required for the formation of a threonylcarbamoyl group on adenosine at position 37 (t(6)A37) in tRNAs that read codons beginning with adenine. Is involved in the transfer of the threonylcarbamoyl moiety of threonylcarbamoyl-AMP (TC-AMP) to the N6 group of A37, together with TsaE and TsaB. TsaD likely plays a direct catalytic role in this reaction.</text>
</comment>
<dbReference type="GO" id="GO:0005506">
    <property type="term" value="F:iron ion binding"/>
    <property type="evidence" value="ECO:0007669"/>
    <property type="project" value="UniProtKB-UniRule"/>
</dbReference>
<sequence length="419" mass="46331">MKILGIESSCDDTSVALLEATDDGFVVLSEKTADQIDVHKKYGGVVPEIAGRMHAEKIMPLVEEVMKQDTRYKKQDTNKLPITNYQLPKPDVIAVTAGPGLMTGLMVGVEAAKALSYLWEVPVVRVNHIEGHIYSVLLKDTKDKIQDTNKSEIQNSKSQKNIRKSGLSVIRKELQFPCLCLIVSGGHTELILMKKHGKYELIGKTRDDAAGEAFDKVAKLLGLEYPGGPKISKLAQDGDPTAIPFPRPMIDDETFDFSFSGLKTAALYWLRDHSVIPSGARDLSKHRMYGSRTAISKSQATASKDSSSRTPRNDIMNDFCASFEQAIVDVLVTKTIRAAKQFKPKTVILAGGVSANKKLRDTLQSAVSNQQSAMNLRVPPLRYTMDNGTMIATAGYFHAIKKDFTPWQKLEADPNWKIY</sequence>
<dbReference type="CDD" id="cd24133">
    <property type="entry name" value="ASKHA_NBD_TsaD_bac"/>
    <property type="match status" value="1"/>
</dbReference>
<reference evidence="9 10" key="1">
    <citation type="journal article" date="2016" name="Nat. Commun.">
        <title>Thousands of microbial genomes shed light on interconnected biogeochemical processes in an aquifer system.</title>
        <authorList>
            <person name="Anantharaman K."/>
            <person name="Brown C.T."/>
            <person name="Hug L.A."/>
            <person name="Sharon I."/>
            <person name="Castelle C.J."/>
            <person name="Probst A.J."/>
            <person name="Thomas B.C."/>
            <person name="Singh A."/>
            <person name="Wilkins M.J."/>
            <person name="Karaoz U."/>
            <person name="Brodie E.L."/>
            <person name="Williams K.H."/>
            <person name="Hubbard S.S."/>
            <person name="Banfield J.F."/>
        </authorList>
    </citation>
    <scope>NUCLEOTIDE SEQUENCE [LARGE SCALE GENOMIC DNA]</scope>
</reference>
<dbReference type="EC" id="2.3.1.234" evidence="6"/>
<protein>
    <recommendedName>
        <fullName evidence="6">tRNA N6-adenosine threonylcarbamoyltransferase</fullName>
        <ecNumber evidence="6">2.3.1.234</ecNumber>
    </recommendedName>
    <alternativeName>
        <fullName evidence="6">N6-L-threonylcarbamoyladenine synthase</fullName>
        <shortName evidence="6">t(6)A synthase</shortName>
    </alternativeName>
    <alternativeName>
        <fullName evidence="6">t(6)A37 threonylcarbamoyladenosine biosynthesis protein TsaD</fullName>
    </alternativeName>
    <alternativeName>
        <fullName evidence="6">tRNA threonylcarbamoyladenosine biosynthesis protein TsaD</fullName>
    </alternativeName>
</protein>
<feature type="binding site" evidence="6">
    <location>
        <position position="228"/>
    </location>
    <ligand>
        <name>substrate</name>
    </ligand>
</feature>
<keyword evidence="6" id="KW-0963">Cytoplasm</keyword>
<feature type="domain" description="Gcp-like" evidence="8">
    <location>
        <begin position="27"/>
        <end position="141"/>
    </location>
</feature>
<dbReference type="AlphaFoldDB" id="A0A1F6MHU5"/>
<evidence type="ECO:0000256" key="6">
    <source>
        <dbReference type="HAMAP-Rule" id="MF_01445"/>
    </source>
</evidence>
<dbReference type="Gene3D" id="3.30.420.40">
    <property type="match status" value="2"/>
</dbReference>
<feature type="binding site" evidence="6">
    <location>
        <position position="215"/>
    </location>
    <ligand>
        <name>substrate</name>
    </ligand>
</feature>
<accession>A0A1F6MHU5</accession>
<evidence type="ECO:0000313" key="9">
    <source>
        <dbReference type="EMBL" id="OGH71100.1"/>
    </source>
</evidence>
<dbReference type="PANTHER" id="PTHR11735:SF6">
    <property type="entry name" value="TRNA N6-ADENOSINE THREONYLCARBAMOYLTRANSFERASE, MITOCHONDRIAL"/>
    <property type="match status" value="1"/>
</dbReference>
<gene>
    <name evidence="6" type="primary">tsaD</name>
    <name evidence="9" type="ORF">A3C90_00580</name>
</gene>
<comment type="caution">
    <text evidence="6">Lacks conserved residue(s) required for the propagation of feature annotation.</text>
</comment>
<evidence type="ECO:0000313" key="10">
    <source>
        <dbReference type="Proteomes" id="UP000177457"/>
    </source>
</evidence>
<dbReference type="STRING" id="1798683.A3C90_00580"/>
<dbReference type="Proteomes" id="UP000177457">
    <property type="component" value="Unassembled WGS sequence"/>
</dbReference>
<keyword evidence="4 6" id="KW-0012">Acyltransferase</keyword>
<keyword evidence="2 6" id="KW-0819">tRNA processing</keyword>